<accession>E3NES8</accession>
<dbReference type="PROSITE" id="PS50055">
    <property type="entry name" value="TYR_PHOSPHATASE_PTP"/>
    <property type="match status" value="1"/>
</dbReference>
<dbReference type="EMBL" id="DS268626">
    <property type="protein sequence ID" value="EFO94782.1"/>
    <property type="molecule type" value="Genomic_DNA"/>
</dbReference>
<dbReference type="AlphaFoldDB" id="E3NES8"/>
<dbReference type="RefSeq" id="XP_003093104.2">
    <property type="nucleotide sequence ID" value="XM_003093056.2"/>
</dbReference>
<protein>
    <recommendedName>
        <fullName evidence="1">Tyrosine-protein phosphatase domain-containing protein</fullName>
    </recommendedName>
</protein>
<dbReference type="STRING" id="31234.E3NES8"/>
<evidence type="ECO:0000259" key="1">
    <source>
        <dbReference type="PROSITE" id="PS50055"/>
    </source>
</evidence>
<dbReference type="SMART" id="SM00404">
    <property type="entry name" value="PTPc_motif"/>
    <property type="match status" value="1"/>
</dbReference>
<dbReference type="Pfam" id="PF00102">
    <property type="entry name" value="Y_phosphatase"/>
    <property type="match status" value="1"/>
</dbReference>
<dbReference type="PANTHER" id="PTHR19134">
    <property type="entry name" value="RECEPTOR-TYPE TYROSINE-PROTEIN PHOSPHATASE"/>
    <property type="match status" value="1"/>
</dbReference>
<dbReference type="Gene3D" id="3.90.190.10">
    <property type="entry name" value="Protein tyrosine phosphatase superfamily"/>
    <property type="match status" value="1"/>
</dbReference>
<dbReference type="InterPro" id="IPR050348">
    <property type="entry name" value="Protein-Tyr_Phosphatase"/>
</dbReference>
<dbReference type="InterPro" id="IPR029021">
    <property type="entry name" value="Prot-tyrosine_phosphatase-like"/>
</dbReference>
<feature type="domain" description="Tyrosine-protein phosphatase" evidence="1">
    <location>
        <begin position="1"/>
        <end position="280"/>
    </location>
</feature>
<dbReference type="InterPro" id="IPR000242">
    <property type="entry name" value="PTP_cat"/>
</dbReference>
<organism evidence="3">
    <name type="scientific">Caenorhabditis remanei</name>
    <name type="common">Caenorhabditis vulgaris</name>
    <dbReference type="NCBI Taxonomy" id="31234"/>
    <lineage>
        <taxon>Eukaryota</taxon>
        <taxon>Metazoa</taxon>
        <taxon>Ecdysozoa</taxon>
        <taxon>Nematoda</taxon>
        <taxon>Chromadorea</taxon>
        <taxon>Rhabditida</taxon>
        <taxon>Rhabditina</taxon>
        <taxon>Rhabditomorpha</taxon>
        <taxon>Rhabditoidea</taxon>
        <taxon>Rhabditidae</taxon>
        <taxon>Peloderinae</taxon>
        <taxon>Caenorhabditis</taxon>
    </lineage>
</organism>
<sequence length="397" mass="47220">MNKTIRGLENVLERLTLKRNDIEENLLWRPIFEEIQQKAEKIRNSLGSPPNKMISVQVTPRKGNEDGRCGGSLISYPETHQNYIIHDIVEQANLFWQMVYEKRCPFIVMLSVNRSIPYFPLNEGEKILYNLYQVTCTKKIENDEYIVRVFSVVWIQRRKKSHTLTHIQCKSWGSQAPYLERFEEFFDYWNKCKTSNTDMRNAKRMYRRTWSIYAPVIQSNSGMGRVGCFLIMDVISDLLRNNMKHHYNIERMMLKLKTQLPLGISNLNEYKFVGDQIVWEIEKMSGQSYARLQVTNTMRTRKFGTRNVKRMIYSKNGLSNFEAIRRHRYIKQGGEIPKKVRNVTKKFISKSKEEFPARPSFVTRVWRILARFRNYFRRNEWSERDTSETAMIGVTVL</sequence>
<dbReference type="KEGG" id="crq:GCK72_016262"/>
<dbReference type="HOGENOM" id="CLU_694915_0_0_1"/>
<dbReference type="GeneID" id="9801817"/>
<evidence type="ECO:0000313" key="2">
    <source>
        <dbReference type="EMBL" id="EFO94782.1"/>
    </source>
</evidence>
<dbReference type="SMART" id="SM00194">
    <property type="entry name" value="PTPc"/>
    <property type="match status" value="1"/>
</dbReference>
<dbReference type="Proteomes" id="UP000008281">
    <property type="component" value="Unassembled WGS sequence"/>
</dbReference>
<dbReference type="CTD" id="9801817"/>
<proteinExistence type="predicted"/>
<dbReference type="PANTHER" id="PTHR19134:SF561">
    <property type="entry name" value="PROTEIN TYROSINE PHOSPHATASE 36E, ISOFORM A"/>
    <property type="match status" value="1"/>
</dbReference>
<dbReference type="GO" id="GO:0004725">
    <property type="term" value="F:protein tyrosine phosphatase activity"/>
    <property type="evidence" value="ECO:0007669"/>
    <property type="project" value="InterPro"/>
</dbReference>
<dbReference type="InterPro" id="IPR003595">
    <property type="entry name" value="Tyr_Pase_cat"/>
</dbReference>
<dbReference type="eggNOG" id="KOG0789">
    <property type="taxonomic scope" value="Eukaryota"/>
</dbReference>
<evidence type="ECO:0000313" key="3">
    <source>
        <dbReference type="Proteomes" id="UP000008281"/>
    </source>
</evidence>
<reference evidence="2" key="1">
    <citation type="submission" date="2007-07" db="EMBL/GenBank/DDBJ databases">
        <title>PCAP assembly of the Caenorhabditis remanei genome.</title>
        <authorList>
            <consortium name="The Caenorhabditis remanei Sequencing Consortium"/>
            <person name="Wilson R.K."/>
        </authorList>
    </citation>
    <scope>NUCLEOTIDE SEQUENCE [LARGE SCALE GENOMIC DNA]</scope>
    <source>
        <strain evidence="2">PB4641</strain>
    </source>
</reference>
<keyword evidence="3" id="KW-1185">Reference proteome</keyword>
<dbReference type="SUPFAM" id="SSF52799">
    <property type="entry name" value="(Phosphotyrosine protein) phosphatases II"/>
    <property type="match status" value="1"/>
</dbReference>
<name>E3NES8_CAERE</name>
<dbReference type="InParanoid" id="E3NES8"/>
<gene>
    <name evidence="2" type="ORF">CRE_10643</name>
</gene>